<feature type="domain" description="Heterokaryon incompatibility" evidence="1">
    <location>
        <begin position="7"/>
        <end position="136"/>
    </location>
</feature>
<evidence type="ECO:0000313" key="2">
    <source>
        <dbReference type="EMBL" id="KAF2683898.1"/>
    </source>
</evidence>
<evidence type="ECO:0000259" key="1">
    <source>
        <dbReference type="Pfam" id="PF06985"/>
    </source>
</evidence>
<gene>
    <name evidence="2" type="ORF">K458DRAFT_418869</name>
</gene>
<proteinExistence type="predicted"/>
<protein>
    <submittedName>
        <fullName evidence="2">HET-domain-containing protein</fullName>
    </submittedName>
</protein>
<keyword evidence="3" id="KW-1185">Reference proteome</keyword>
<dbReference type="InterPro" id="IPR010730">
    <property type="entry name" value="HET"/>
</dbReference>
<dbReference type="PANTHER" id="PTHR33112">
    <property type="entry name" value="DOMAIN PROTEIN, PUTATIVE-RELATED"/>
    <property type="match status" value="1"/>
</dbReference>
<evidence type="ECO:0000313" key="3">
    <source>
        <dbReference type="Proteomes" id="UP000799291"/>
    </source>
</evidence>
<organism evidence="2 3">
    <name type="scientific">Lentithecium fluviatile CBS 122367</name>
    <dbReference type="NCBI Taxonomy" id="1168545"/>
    <lineage>
        <taxon>Eukaryota</taxon>
        <taxon>Fungi</taxon>
        <taxon>Dikarya</taxon>
        <taxon>Ascomycota</taxon>
        <taxon>Pezizomycotina</taxon>
        <taxon>Dothideomycetes</taxon>
        <taxon>Pleosporomycetidae</taxon>
        <taxon>Pleosporales</taxon>
        <taxon>Massarineae</taxon>
        <taxon>Lentitheciaceae</taxon>
        <taxon>Lentithecium</taxon>
    </lineage>
</organism>
<dbReference type="PANTHER" id="PTHR33112:SF16">
    <property type="entry name" value="HETEROKARYON INCOMPATIBILITY DOMAIN-CONTAINING PROTEIN"/>
    <property type="match status" value="1"/>
</dbReference>
<dbReference type="AlphaFoldDB" id="A0A6G1J0I4"/>
<sequence>MQQIPFHDLSKTFKDAVVATRRLGLQYLWIDSLCIIQDSEDDWRREAASMASVYNNAVVTIAATAAKESSQGLFMPHQKVSGERVEVPYNCKERRGKGKDLGAAKMILCHRSTAYDGPDKYIERSPLNQRGWVFQERLLSKRTLHFAENQIFWECNSLFASEDGTIRDEHPELRLKQEFQTKKIRPWSSAAEEGDRSSEIELWCRIVEEYTQRSLTVDSDRLPALAGITMAMLEKLGFEPSNDDVIRENFAAGLWKSALHVGILWQACDGQLRRPSEYRAPSWSWAALEGPVRYDTWLWSSDPPSDSDSSMFAEVQVEGEYLTGRIKKAYLDLNCMIKHATYDPAEKCLVGISVDEANMPSRALFCPETQRRLGWCVLDEGTGVEKRTVCCALISRSKPSEYVRRYRNLNGTENILVLDRKGSSSVNEFVRIGIGQIDVDIDWYDLETPVETNWDLIQEPERRQKWKNRWTHVKVF</sequence>
<dbReference type="Pfam" id="PF06985">
    <property type="entry name" value="HET"/>
    <property type="match status" value="1"/>
</dbReference>
<name>A0A6G1J0I4_9PLEO</name>
<accession>A0A6G1J0I4</accession>
<reference evidence="2" key="1">
    <citation type="journal article" date="2020" name="Stud. Mycol.">
        <title>101 Dothideomycetes genomes: a test case for predicting lifestyles and emergence of pathogens.</title>
        <authorList>
            <person name="Haridas S."/>
            <person name="Albert R."/>
            <person name="Binder M."/>
            <person name="Bloem J."/>
            <person name="Labutti K."/>
            <person name="Salamov A."/>
            <person name="Andreopoulos B."/>
            <person name="Baker S."/>
            <person name="Barry K."/>
            <person name="Bills G."/>
            <person name="Bluhm B."/>
            <person name="Cannon C."/>
            <person name="Castanera R."/>
            <person name="Culley D."/>
            <person name="Daum C."/>
            <person name="Ezra D."/>
            <person name="Gonzalez J."/>
            <person name="Henrissat B."/>
            <person name="Kuo A."/>
            <person name="Liang C."/>
            <person name="Lipzen A."/>
            <person name="Lutzoni F."/>
            <person name="Magnuson J."/>
            <person name="Mondo S."/>
            <person name="Nolan M."/>
            <person name="Ohm R."/>
            <person name="Pangilinan J."/>
            <person name="Park H.-J."/>
            <person name="Ramirez L."/>
            <person name="Alfaro M."/>
            <person name="Sun H."/>
            <person name="Tritt A."/>
            <person name="Yoshinaga Y."/>
            <person name="Zwiers L.-H."/>
            <person name="Turgeon B."/>
            <person name="Goodwin S."/>
            <person name="Spatafora J."/>
            <person name="Crous P."/>
            <person name="Grigoriev I."/>
        </authorList>
    </citation>
    <scope>NUCLEOTIDE SEQUENCE</scope>
    <source>
        <strain evidence="2">CBS 122367</strain>
    </source>
</reference>
<dbReference type="Proteomes" id="UP000799291">
    <property type="component" value="Unassembled WGS sequence"/>
</dbReference>
<dbReference type="EMBL" id="MU005583">
    <property type="protein sequence ID" value="KAF2683898.1"/>
    <property type="molecule type" value="Genomic_DNA"/>
</dbReference>
<dbReference type="OrthoDB" id="2958217at2759"/>